<dbReference type="Proteomes" id="UP000499080">
    <property type="component" value="Unassembled WGS sequence"/>
</dbReference>
<dbReference type="AlphaFoldDB" id="A0A4Y2VE10"/>
<organism evidence="1 2">
    <name type="scientific">Araneus ventricosus</name>
    <name type="common">Orbweaver spider</name>
    <name type="synonym">Epeira ventricosa</name>
    <dbReference type="NCBI Taxonomy" id="182803"/>
    <lineage>
        <taxon>Eukaryota</taxon>
        <taxon>Metazoa</taxon>
        <taxon>Ecdysozoa</taxon>
        <taxon>Arthropoda</taxon>
        <taxon>Chelicerata</taxon>
        <taxon>Arachnida</taxon>
        <taxon>Araneae</taxon>
        <taxon>Araneomorphae</taxon>
        <taxon>Entelegynae</taxon>
        <taxon>Araneoidea</taxon>
        <taxon>Araneidae</taxon>
        <taxon>Araneus</taxon>
    </lineage>
</organism>
<proteinExistence type="predicted"/>
<gene>
    <name evidence="1" type="ORF">AVEN_44966_1</name>
</gene>
<accession>A0A4Y2VE10</accession>
<comment type="caution">
    <text evidence="1">The sequence shown here is derived from an EMBL/GenBank/DDBJ whole genome shotgun (WGS) entry which is preliminary data.</text>
</comment>
<evidence type="ECO:0000313" key="2">
    <source>
        <dbReference type="Proteomes" id="UP000499080"/>
    </source>
</evidence>
<name>A0A4Y2VE10_ARAVE</name>
<protein>
    <submittedName>
        <fullName evidence="1">Uncharacterized protein</fullName>
    </submittedName>
</protein>
<reference evidence="1 2" key="1">
    <citation type="journal article" date="2019" name="Sci. Rep.">
        <title>Orb-weaving spider Araneus ventricosus genome elucidates the spidroin gene catalogue.</title>
        <authorList>
            <person name="Kono N."/>
            <person name="Nakamura H."/>
            <person name="Ohtoshi R."/>
            <person name="Moran D.A.P."/>
            <person name="Shinohara A."/>
            <person name="Yoshida Y."/>
            <person name="Fujiwara M."/>
            <person name="Mori M."/>
            <person name="Tomita M."/>
            <person name="Arakawa K."/>
        </authorList>
    </citation>
    <scope>NUCLEOTIDE SEQUENCE [LARGE SCALE GENOMIC DNA]</scope>
</reference>
<sequence>MLARITRSHSHQLKRNHPLRKPSLILITRKHNTPPGNSMIPSAAVARDGVIRRRRISGRDSKLSAGLCRTKCKHSGGAHLRDVIGHLIHWAKTFQVQKNVHIYLG</sequence>
<evidence type="ECO:0000313" key="1">
    <source>
        <dbReference type="EMBL" id="GBO22821.1"/>
    </source>
</evidence>
<keyword evidence="2" id="KW-1185">Reference proteome</keyword>
<dbReference type="EMBL" id="BGPR01045899">
    <property type="protein sequence ID" value="GBO22821.1"/>
    <property type="molecule type" value="Genomic_DNA"/>
</dbReference>